<name>A0AB37YLT3_9BACI</name>
<comment type="caution">
    <text evidence="1">The sequence shown here is derived from an EMBL/GenBank/DDBJ whole genome shotgun (WGS) entry which is preliminary data.</text>
</comment>
<proteinExistence type="predicted"/>
<organism evidence="1 2">
    <name type="scientific">Bacillus wiedmannii</name>
    <dbReference type="NCBI Taxonomy" id="1890302"/>
    <lineage>
        <taxon>Bacteria</taxon>
        <taxon>Bacillati</taxon>
        <taxon>Bacillota</taxon>
        <taxon>Bacilli</taxon>
        <taxon>Bacillales</taxon>
        <taxon>Bacillaceae</taxon>
        <taxon>Bacillus</taxon>
        <taxon>Bacillus cereus group</taxon>
    </lineage>
</organism>
<gene>
    <name evidence="1" type="ORF">BC10311_00705</name>
</gene>
<sequence length="14" mass="1694">MSVVDEESEPFLRR</sequence>
<protein>
    <submittedName>
        <fullName evidence="1">Uncharacterized protein</fullName>
    </submittedName>
</protein>
<reference evidence="1 2" key="1">
    <citation type="submission" date="2016-08" db="EMBL/GenBank/DDBJ databases">
        <authorList>
            <person name="Loux V."/>
            <person name="Rue O."/>
        </authorList>
    </citation>
    <scope>NUCLEOTIDE SEQUENCE [LARGE SCALE GENOMIC DNA]</scope>
    <source>
        <strain evidence="1 2">WSBC_10311</strain>
    </source>
</reference>
<dbReference type="EMBL" id="FMBG01000010">
    <property type="protein sequence ID" value="SCB91266.1"/>
    <property type="molecule type" value="Genomic_DNA"/>
</dbReference>
<accession>A0AB37YLT3</accession>
<dbReference type="Proteomes" id="UP000195728">
    <property type="component" value="Unassembled WGS sequence"/>
</dbReference>
<evidence type="ECO:0000313" key="1">
    <source>
        <dbReference type="EMBL" id="SCB91266.1"/>
    </source>
</evidence>
<evidence type="ECO:0000313" key="2">
    <source>
        <dbReference type="Proteomes" id="UP000195728"/>
    </source>
</evidence>